<dbReference type="AlphaFoldDB" id="A0A6F8PS02"/>
<feature type="coiled-coil region" evidence="10">
    <location>
        <begin position="280"/>
        <end position="314"/>
    </location>
</feature>
<evidence type="ECO:0000256" key="1">
    <source>
        <dbReference type="ARBA" id="ARBA00004377"/>
    </source>
</evidence>
<evidence type="ECO:0000256" key="5">
    <source>
        <dbReference type="ARBA" id="ARBA00022519"/>
    </source>
</evidence>
<dbReference type="PANTHER" id="PTHR30386">
    <property type="entry name" value="MEMBRANE FUSION SUBUNIT OF EMRAB-TOLC MULTIDRUG EFFLUX PUMP"/>
    <property type="match status" value="1"/>
</dbReference>
<evidence type="ECO:0000256" key="6">
    <source>
        <dbReference type="ARBA" id="ARBA00022692"/>
    </source>
</evidence>
<feature type="transmembrane region" description="Helical" evidence="9">
    <location>
        <begin position="49"/>
        <end position="67"/>
    </location>
</feature>
<keyword evidence="10" id="KW-0175">Coiled coil</keyword>
<organism evidence="13 14">
    <name type="scientific">Thiosulfatimonas sediminis</name>
    <dbReference type="NCBI Taxonomy" id="2675054"/>
    <lineage>
        <taxon>Bacteria</taxon>
        <taxon>Pseudomonadati</taxon>
        <taxon>Pseudomonadota</taxon>
        <taxon>Gammaproteobacteria</taxon>
        <taxon>Thiotrichales</taxon>
        <taxon>Piscirickettsiaceae</taxon>
        <taxon>Thiosulfatimonas</taxon>
    </lineage>
</organism>
<keyword evidence="6 9" id="KW-0812">Transmembrane</keyword>
<sequence>MKLANIKTASQQQLATESTDKDKIQSKDIEFMSSLSQASLEKPTFRSQLVVWIILLVVIWLLAWANYAELDKIIRGDGKVVPSTQIQVIQNLEGGIVEQLFVKSGDKVEKGQTLLKLDNTQFASSFGESQIRESQLIARAQRLAAEANDKKLNPPTTFTDPKIQDLFNREYELYQTRQKQFTSNDTIIVEQIEQKKMELNGTYQQQTQLKRSLDLITQEVNLMRPLVAKGVASEVDLLRLQRDQNEVLSKLKDVQSTIPQLRSVITEYRAKRVEAKEDFMNQSQQELNDVLSEKAQLEQSKVALEDRVQRTDVKSPVHGTIKQVFVNTIGGVVQPGSNMVEIVPDDDTLVLETRIKPADIGFLYPGLAAKVKFTAYDFAIYGGLDAKVISISADTINDEEGNSYYLAKIETVRNHLGTEKDPLYLLPGMTANVDIIVGKHTVLDYILKPIIKAKDLALRES</sequence>
<dbReference type="InterPro" id="IPR058781">
    <property type="entry name" value="HH_AprE-like"/>
</dbReference>
<evidence type="ECO:0000313" key="14">
    <source>
        <dbReference type="Proteomes" id="UP000501726"/>
    </source>
</evidence>
<dbReference type="Pfam" id="PF25994">
    <property type="entry name" value="HH_AprE"/>
    <property type="match status" value="1"/>
</dbReference>
<evidence type="ECO:0000256" key="9">
    <source>
        <dbReference type="RuleBase" id="RU365093"/>
    </source>
</evidence>
<evidence type="ECO:0000256" key="7">
    <source>
        <dbReference type="ARBA" id="ARBA00022989"/>
    </source>
</evidence>
<dbReference type="Pfam" id="PF26002">
    <property type="entry name" value="Beta-barrel_AprE"/>
    <property type="match status" value="1"/>
</dbReference>
<dbReference type="Gene3D" id="2.40.50.100">
    <property type="match status" value="1"/>
</dbReference>
<evidence type="ECO:0000256" key="2">
    <source>
        <dbReference type="ARBA" id="ARBA00009477"/>
    </source>
</evidence>
<keyword evidence="8 9" id="KW-0472">Membrane</keyword>
<dbReference type="GO" id="GO:0015031">
    <property type="term" value="P:protein transport"/>
    <property type="evidence" value="ECO:0007669"/>
    <property type="project" value="InterPro"/>
</dbReference>
<evidence type="ECO:0000256" key="10">
    <source>
        <dbReference type="SAM" id="Coils"/>
    </source>
</evidence>
<dbReference type="RefSeq" id="WP_243830859.1">
    <property type="nucleotide sequence ID" value="NZ_AP021889.1"/>
</dbReference>
<dbReference type="PRINTS" id="PR01490">
    <property type="entry name" value="RTXTOXIND"/>
</dbReference>
<feature type="domain" description="AprE-like long alpha-helical hairpin" evidence="11">
    <location>
        <begin position="125"/>
        <end position="307"/>
    </location>
</feature>
<keyword evidence="4 9" id="KW-1003">Cell membrane</keyword>
<gene>
    <name evidence="13" type="ORF">THMIRHAS_02620</name>
</gene>
<dbReference type="Proteomes" id="UP000501726">
    <property type="component" value="Chromosome"/>
</dbReference>
<protein>
    <recommendedName>
        <fullName evidence="9">Membrane fusion protein (MFP) family protein</fullName>
    </recommendedName>
</protein>
<evidence type="ECO:0000313" key="13">
    <source>
        <dbReference type="EMBL" id="BBP44889.1"/>
    </source>
</evidence>
<dbReference type="InterPro" id="IPR058982">
    <property type="entry name" value="Beta-barrel_AprE"/>
</dbReference>
<comment type="subcellular location">
    <subcellularLocation>
        <location evidence="1 9">Cell inner membrane</location>
        <topology evidence="1 9">Single-pass membrane protein</topology>
    </subcellularLocation>
</comment>
<feature type="domain" description="AprE-like beta-barrel" evidence="12">
    <location>
        <begin position="349"/>
        <end position="437"/>
    </location>
</feature>
<dbReference type="NCBIfam" id="TIGR01843">
    <property type="entry name" value="type_I_hlyD"/>
    <property type="match status" value="1"/>
</dbReference>
<evidence type="ECO:0000256" key="3">
    <source>
        <dbReference type="ARBA" id="ARBA00022448"/>
    </source>
</evidence>
<comment type="similarity">
    <text evidence="2 9">Belongs to the membrane fusion protein (MFP) (TC 8.A.1) family.</text>
</comment>
<dbReference type="KEGG" id="tse:THMIRHAS_02620"/>
<dbReference type="Gene3D" id="2.40.30.170">
    <property type="match status" value="1"/>
</dbReference>
<accession>A0A6F8PS02</accession>
<evidence type="ECO:0000256" key="4">
    <source>
        <dbReference type="ARBA" id="ARBA00022475"/>
    </source>
</evidence>
<dbReference type="EMBL" id="AP021889">
    <property type="protein sequence ID" value="BBP44889.1"/>
    <property type="molecule type" value="Genomic_DNA"/>
</dbReference>
<keyword evidence="5 9" id="KW-0997">Cell inner membrane</keyword>
<evidence type="ECO:0000256" key="8">
    <source>
        <dbReference type="ARBA" id="ARBA00023136"/>
    </source>
</evidence>
<dbReference type="InterPro" id="IPR050739">
    <property type="entry name" value="MFP"/>
</dbReference>
<keyword evidence="14" id="KW-1185">Reference proteome</keyword>
<reference evidence="14" key="1">
    <citation type="submission" date="2019-11" db="EMBL/GenBank/DDBJ databases">
        <title>Isolation and characterization of two novel species in the genus Thiomicrorhabdus.</title>
        <authorList>
            <person name="Mochizuki J."/>
            <person name="Kojima H."/>
            <person name="Fukui M."/>
        </authorList>
    </citation>
    <scope>NUCLEOTIDE SEQUENCE [LARGE SCALE GENOMIC DNA]</scope>
    <source>
        <strain evidence="14">aks77</strain>
    </source>
</reference>
<evidence type="ECO:0000259" key="11">
    <source>
        <dbReference type="Pfam" id="PF25994"/>
    </source>
</evidence>
<name>A0A6F8PS02_9GAMM</name>
<dbReference type="PANTHER" id="PTHR30386:SF26">
    <property type="entry name" value="TRANSPORT PROTEIN COMB"/>
    <property type="match status" value="1"/>
</dbReference>
<proteinExistence type="inferred from homology"/>
<evidence type="ECO:0000259" key="12">
    <source>
        <dbReference type="Pfam" id="PF26002"/>
    </source>
</evidence>
<keyword evidence="7 9" id="KW-1133">Transmembrane helix</keyword>
<dbReference type="GO" id="GO:0005886">
    <property type="term" value="C:plasma membrane"/>
    <property type="evidence" value="ECO:0007669"/>
    <property type="project" value="UniProtKB-SubCell"/>
</dbReference>
<keyword evidence="3 9" id="KW-0813">Transport</keyword>
<dbReference type="InterPro" id="IPR010129">
    <property type="entry name" value="T1SS_HlyD"/>
</dbReference>